<feature type="domain" description="TRASH" evidence="5">
    <location>
        <begin position="49"/>
        <end position="82"/>
    </location>
</feature>
<dbReference type="Pfam" id="PF12012">
    <property type="entry name" value="DUF3504"/>
    <property type="match status" value="1"/>
</dbReference>
<evidence type="ECO:0000313" key="7">
    <source>
        <dbReference type="Proteomes" id="UP001367676"/>
    </source>
</evidence>
<feature type="domain" description="TRASH" evidence="5">
    <location>
        <begin position="128"/>
        <end position="168"/>
    </location>
</feature>
<evidence type="ECO:0000256" key="3">
    <source>
        <dbReference type="ARBA" id="ARBA00022843"/>
    </source>
</evidence>
<dbReference type="PANTHER" id="PTHR45736:SF1">
    <property type="entry name" value="WITHOUT CHILDREN, ISOFORM B"/>
    <property type="match status" value="1"/>
</dbReference>
<dbReference type="PANTHER" id="PTHR45736">
    <property type="entry name" value="ZINC FINGER MYM-TYPE PROTEIN"/>
    <property type="match status" value="1"/>
</dbReference>
<comment type="caution">
    <text evidence="6">The sequence shown here is derived from an EMBL/GenBank/DDBJ whole genome shotgun (WGS) entry which is preliminary data.</text>
</comment>
<keyword evidence="7" id="KW-1185">Reference proteome</keyword>
<gene>
    <name evidence="6" type="ORF">V9T40_001156</name>
</gene>
<evidence type="ECO:0000256" key="4">
    <source>
        <dbReference type="SAM" id="MobiDB-lite"/>
    </source>
</evidence>
<feature type="domain" description="TRASH" evidence="5">
    <location>
        <begin position="225"/>
        <end position="264"/>
    </location>
</feature>
<feature type="domain" description="TRASH" evidence="5">
    <location>
        <begin position="182"/>
        <end position="217"/>
    </location>
</feature>
<dbReference type="InterPro" id="IPR011017">
    <property type="entry name" value="TRASH_dom"/>
</dbReference>
<sequence length="1196" mass="135939">MCRYAASVRTYVCLTTCSKMSSAFEKISETSNGEKQSVQTVPSQPVRKCAFCRLHVADKKSFFWETMEFCSEECLRRYYVQHGSFCSFCHGLVQTPNMGKYAVRIGFEVLQFCSGPCLEEFKKKKKLCRYCQADVTNNDSFISIPVDKKGTVREFCSKSCVDNYNLMGSGSKIPPLNLHDFCAVCASKKQIEIQVIYNSDLTSLCSYVCFRTFRFAHYIVDINHCTVCKKFFPPDLPDSFFLPYDGILNNFCSKICHNTFLTIKRKLMFCSCCKVRKFNFDMIKAPIRGGYVTVCSLNCLTLYQVSLKASHNRKLKCDLCSNFALDQFNLILSDTTTGHFCSYKCVATFRAQYFKTPLILPAVNEPSSTVQNPSSMTETSFFSSVSSTTESRVSVNVCSTTNTDKKILTQIKKCTPQIILKPSEPKQNANKFVQCKPCAIDEECQTDEFLKYPSFLPIPFPIYVPFPIMHNIPIPVPVPIIQPYPVPVLIPTPEKTYQRIMYQKEITATNSNESNVKLKKASTFAEENEFETISSESNNDIDSGASVEFGTFNQDDGGKVIQTDKLVINETHGEILQTKKKTENKRPRQDSVVKLKTEPASNIRVTVSQVPIKDEGGNIHQTKKLVFNEDFDKIEQTKQKPENERTGQDPVVKLKTELASNIRVTVPQVPIKDDGEKVLQTEKLGFNETHGEILQTKKKTENKRSRQDSVVKLKTEPASNMRVTVPEVPIKDDSRKILQTKKLGFNETHDKTLQTKKKAENKRPRQDPVVSLKTKPASNIRVAIPLALINDDIGKILHTKQKTENKRVSQDPVVKLKATSASNVIIPQIQIEEKAVSSKISEAHGEELLQRKRTSELTARSSSSKRIRLAHVTHIRPENDEIIVIDSPPSDNVSPSSLREMKQSNANPSVPLKVSEALSVWNRWLAAKNILACLANKKPKLFGTNILKLTIDELNYLLCKFVKEIRQQNGAEYAADSVYYFCLRIQQYLFLNGSINNIFLNDLYQPFINALDEVARKFSGFKSTSQSSSNPGVEEELLWECDQLGGQSPYVLLATILFFNTKLFKLLTVREHMQISFSNIVRMKKQNSKTSFSSDRTVVLRFYPPSSALGVRKSQKETFYQVHENKENVLRCPVRLYEFYLSKCHDSVKQRSDVFYMQPEGSCLLDSRVWFCPKPLPKDILAKMLHRIRMVKEINI</sequence>
<feature type="compositionally biased region" description="Basic and acidic residues" evidence="4">
    <location>
        <begin position="747"/>
        <end position="766"/>
    </location>
</feature>
<evidence type="ECO:0000256" key="1">
    <source>
        <dbReference type="ARBA" id="ARBA00022499"/>
    </source>
</evidence>
<dbReference type="Pfam" id="PF25561">
    <property type="entry name" value="QRICH1"/>
    <property type="match status" value="1"/>
</dbReference>
<proteinExistence type="predicted"/>
<accession>A0AAN9Y147</accession>
<feature type="compositionally biased region" description="Low complexity" evidence="4">
    <location>
        <begin position="886"/>
        <end position="897"/>
    </location>
</feature>
<evidence type="ECO:0000313" key="6">
    <source>
        <dbReference type="EMBL" id="KAK7580527.1"/>
    </source>
</evidence>
<feature type="domain" description="TRASH" evidence="5">
    <location>
        <begin position="86"/>
        <end position="125"/>
    </location>
</feature>
<dbReference type="InterPro" id="IPR057926">
    <property type="entry name" value="QRICH1_dom"/>
</dbReference>
<dbReference type="AlphaFoldDB" id="A0AAN9Y147"/>
<dbReference type="InterPro" id="IPR021893">
    <property type="entry name" value="ZMYM2-like_C"/>
</dbReference>
<feature type="domain" description="TRASH" evidence="5">
    <location>
        <begin position="317"/>
        <end position="353"/>
    </location>
</feature>
<name>A0AAN9Y147_9HEMI</name>
<evidence type="ECO:0000256" key="2">
    <source>
        <dbReference type="ARBA" id="ARBA00022553"/>
    </source>
</evidence>
<keyword evidence="1" id="KW-1017">Isopeptide bond</keyword>
<dbReference type="InterPro" id="IPR051284">
    <property type="entry name" value="ZnF_MYMT-QRICH1"/>
</dbReference>
<dbReference type="Proteomes" id="UP001367676">
    <property type="component" value="Unassembled WGS sequence"/>
</dbReference>
<feature type="region of interest" description="Disordered" evidence="4">
    <location>
        <begin position="745"/>
        <end position="773"/>
    </location>
</feature>
<keyword evidence="3" id="KW-0832">Ubl conjugation</keyword>
<organism evidence="6 7">
    <name type="scientific">Parthenolecanium corni</name>
    <dbReference type="NCBI Taxonomy" id="536013"/>
    <lineage>
        <taxon>Eukaryota</taxon>
        <taxon>Metazoa</taxon>
        <taxon>Ecdysozoa</taxon>
        <taxon>Arthropoda</taxon>
        <taxon>Hexapoda</taxon>
        <taxon>Insecta</taxon>
        <taxon>Pterygota</taxon>
        <taxon>Neoptera</taxon>
        <taxon>Paraneoptera</taxon>
        <taxon>Hemiptera</taxon>
        <taxon>Sternorrhyncha</taxon>
        <taxon>Coccoidea</taxon>
        <taxon>Coccidae</taxon>
        <taxon>Parthenolecanium</taxon>
    </lineage>
</organism>
<reference evidence="6 7" key="1">
    <citation type="submission" date="2024-03" db="EMBL/GenBank/DDBJ databases">
        <title>Adaptation during the transition from Ophiocordyceps entomopathogen to insect associate is accompanied by gene loss and intensified selection.</title>
        <authorList>
            <person name="Ward C.M."/>
            <person name="Onetto C.A."/>
            <person name="Borneman A.R."/>
        </authorList>
    </citation>
    <scope>NUCLEOTIDE SEQUENCE [LARGE SCALE GENOMIC DNA]</scope>
    <source>
        <strain evidence="6">AWRI1</strain>
        <tissue evidence="6">Single Adult Female</tissue>
    </source>
</reference>
<dbReference type="SMART" id="SM00746">
    <property type="entry name" value="TRASH"/>
    <property type="match status" value="6"/>
</dbReference>
<dbReference type="EMBL" id="JBBCAQ010000034">
    <property type="protein sequence ID" value="KAK7580527.1"/>
    <property type="molecule type" value="Genomic_DNA"/>
</dbReference>
<keyword evidence="2" id="KW-0597">Phosphoprotein</keyword>
<evidence type="ECO:0000259" key="5">
    <source>
        <dbReference type="SMART" id="SM00746"/>
    </source>
</evidence>
<protein>
    <recommendedName>
        <fullName evidence="5">TRASH domain-containing protein</fullName>
    </recommendedName>
</protein>
<feature type="region of interest" description="Disordered" evidence="4">
    <location>
        <begin position="884"/>
        <end position="904"/>
    </location>
</feature>